<reference evidence="3" key="1">
    <citation type="submission" date="2018-05" db="EMBL/GenBank/DDBJ databases">
        <authorList>
            <person name="Lanie J.A."/>
            <person name="Ng W.-L."/>
            <person name="Kazmierczak K.M."/>
            <person name="Andrzejewski T.M."/>
            <person name="Davidsen T.M."/>
            <person name="Wayne K.J."/>
            <person name="Tettelin H."/>
            <person name="Glass J.I."/>
            <person name="Rusch D."/>
            <person name="Podicherti R."/>
            <person name="Tsui H.-C.T."/>
            <person name="Winkler M.E."/>
        </authorList>
    </citation>
    <scope>NUCLEOTIDE SEQUENCE</scope>
</reference>
<evidence type="ECO:0000259" key="2">
    <source>
        <dbReference type="PROSITE" id="PS50943"/>
    </source>
</evidence>
<evidence type="ECO:0000256" key="1">
    <source>
        <dbReference type="ARBA" id="ARBA00023125"/>
    </source>
</evidence>
<dbReference type="PROSITE" id="PS50943">
    <property type="entry name" value="HTH_CROC1"/>
    <property type="match status" value="1"/>
</dbReference>
<accession>A0A382MA42</accession>
<organism evidence="3">
    <name type="scientific">marine metagenome</name>
    <dbReference type="NCBI Taxonomy" id="408172"/>
    <lineage>
        <taxon>unclassified sequences</taxon>
        <taxon>metagenomes</taxon>
        <taxon>ecological metagenomes</taxon>
    </lineage>
</organism>
<evidence type="ECO:0000313" key="3">
    <source>
        <dbReference type="EMBL" id="SVC44537.1"/>
    </source>
</evidence>
<dbReference type="PANTHER" id="PTHR46558">
    <property type="entry name" value="TRACRIPTIONAL REGULATORY PROTEIN-RELATED-RELATED"/>
    <property type="match status" value="1"/>
</dbReference>
<dbReference type="InterPro" id="IPR010982">
    <property type="entry name" value="Lambda_DNA-bd_dom_sf"/>
</dbReference>
<dbReference type="GO" id="GO:0003677">
    <property type="term" value="F:DNA binding"/>
    <property type="evidence" value="ECO:0007669"/>
    <property type="project" value="UniProtKB-KW"/>
</dbReference>
<dbReference type="PANTHER" id="PTHR46558:SF4">
    <property type="entry name" value="DNA-BIDING PHAGE PROTEIN"/>
    <property type="match status" value="1"/>
</dbReference>
<feature type="domain" description="HTH cro/C1-type" evidence="2">
    <location>
        <begin position="5"/>
        <end position="59"/>
    </location>
</feature>
<dbReference type="Pfam" id="PF01381">
    <property type="entry name" value="HTH_3"/>
    <property type="match status" value="1"/>
</dbReference>
<proteinExistence type="predicted"/>
<gene>
    <name evidence="3" type="ORF">METZ01_LOCUS297391</name>
</gene>
<protein>
    <recommendedName>
        <fullName evidence="2">HTH cro/C1-type domain-containing protein</fullName>
    </recommendedName>
</protein>
<name>A0A382MA42_9ZZZZ</name>
<dbReference type="EMBL" id="UINC01091625">
    <property type="protein sequence ID" value="SVC44537.1"/>
    <property type="molecule type" value="Genomic_DNA"/>
</dbReference>
<dbReference type="SMART" id="SM00530">
    <property type="entry name" value="HTH_XRE"/>
    <property type="match status" value="1"/>
</dbReference>
<dbReference type="AlphaFoldDB" id="A0A382MA42"/>
<dbReference type="InterPro" id="IPR001387">
    <property type="entry name" value="Cro/C1-type_HTH"/>
</dbReference>
<keyword evidence="1" id="KW-0238">DNA-binding</keyword>
<sequence length="67" mass="7919">MKNKVRELRKKQKLTQNELAELIGISRQAINAIEKEKFDPSLPTAFKLSELFKISIEELFIFKSLYY</sequence>
<dbReference type="CDD" id="cd00093">
    <property type="entry name" value="HTH_XRE"/>
    <property type="match status" value="1"/>
</dbReference>
<dbReference type="Gene3D" id="1.10.260.40">
    <property type="entry name" value="lambda repressor-like DNA-binding domains"/>
    <property type="match status" value="1"/>
</dbReference>
<dbReference type="SUPFAM" id="SSF47413">
    <property type="entry name" value="lambda repressor-like DNA-binding domains"/>
    <property type="match status" value="1"/>
</dbReference>